<dbReference type="PANTHER" id="PTHR43333:SF1">
    <property type="entry name" value="D-ISOMER SPECIFIC 2-HYDROXYACID DEHYDROGENASE NAD-BINDING DOMAIN-CONTAINING PROTEIN"/>
    <property type="match status" value="1"/>
</dbReference>
<keyword evidence="2 4" id="KW-0560">Oxidoreductase</keyword>
<evidence type="ECO:0000259" key="6">
    <source>
        <dbReference type="Pfam" id="PF02826"/>
    </source>
</evidence>
<name>A0A124I769_9ACTN</name>
<keyword evidence="8" id="KW-1185">Reference proteome</keyword>
<dbReference type="AlphaFoldDB" id="A0A124I769"/>
<organism evidence="7 8">
    <name type="scientific">Streptomyces caeruleatus</name>
    <dbReference type="NCBI Taxonomy" id="661399"/>
    <lineage>
        <taxon>Bacteria</taxon>
        <taxon>Bacillati</taxon>
        <taxon>Actinomycetota</taxon>
        <taxon>Actinomycetes</taxon>
        <taxon>Kitasatosporales</taxon>
        <taxon>Streptomycetaceae</taxon>
        <taxon>Streptomyces</taxon>
    </lineage>
</organism>
<reference evidence="7 8" key="1">
    <citation type="submission" date="2015-10" db="EMBL/GenBank/DDBJ databases">
        <title>Draft genome sequence of Streptomyces caeruleatus NRRL B-24802, type strain for the species Streptomyces caeruleatus.</title>
        <authorList>
            <person name="Ruckert C."/>
            <person name="Winkler A."/>
            <person name="Kalinowski J."/>
            <person name="Kampfer P."/>
            <person name="Glaeser S."/>
        </authorList>
    </citation>
    <scope>NUCLEOTIDE SEQUENCE [LARGE SCALE GENOMIC DNA]</scope>
    <source>
        <strain evidence="7 8">NRRL B-24802</strain>
    </source>
</reference>
<dbReference type="SUPFAM" id="SSF51735">
    <property type="entry name" value="NAD(P)-binding Rossmann-fold domains"/>
    <property type="match status" value="1"/>
</dbReference>
<evidence type="ECO:0000313" key="8">
    <source>
        <dbReference type="Proteomes" id="UP000053429"/>
    </source>
</evidence>
<evidence type="ECO:0000256" key="3">
    <source>
        <dbReference type="ARBA" id="ARBA00023027"/>
    </source>
</evidence>
<evidence type="ECO:0000256" key="4">
    <source>
        <dbReference type="RuleBase" id="RU003719"/>
    </source>
</evidence>
<dbReference type="SUPFAM" id="SSF52283">
    <property type="entry name" value="Formate/glycerate dehydrogenase catalytic domain-like"/>
    <property type="match status" value="1"/>
</dbReference>
<dbReference type="Gene3D" id="3.40.50.720">
    <property type="entry name" value="NAD(P)-binding Rossmann-like Domain"/>
    <property type="match status" value="2"/>
</dbReference>
<dbReference type="RefSeq" id="WP_062723546.1">
    <property type="nucleotide sequence ID" value="NZ_KQ948938.1"/>
</dbReference>
<accession>A0A124I769</accession>
<dbReference type="InterPro" id="IPR006140">
    <property type="entry name" value="D-isomer_DH_NAD-bd"/>
</dbReference>
<gene>
    <name evidence="7" type="ORF">AQJ67_35540</name>
</gene>
<evidence type="ECO:0000256" key="1">
    <source>
        <dbReference type="ARBA" id="ARBA00005854"/>
    </source>
</evidence>
<dbReference type="InterPro" id="IPR036291">
    <property type="entry name" value="NAD(P)-bd_dom_sf"/>
</dbReference>
<dbReference type="Pfam" id="PF00389">
    <property type="entry name" value="2-Hacid_dh"/>
    <property type="match status" value="1"/>
</dbReference>
<evidence type="ECO:0000313" key="7">
    <source>
        <dbReference type="EMBL" id="KUN95321.1"/>
    </source>
</evidence>
<sequence length="331" mass="36294">MTTTTALLALNSHYPFWRLSDRHAGQLQSAFPDVRFRVAHEHDIPVEIRTADVYFGWSFGQEWLDASPRLRWTATPSAGIDHWPVAALDAAGVTVTRGYGYHGRPMAEHAIGLLLGFSRGLFTSARLQTRSTWWKDDLASSFFDLYGETLTIVGCGSVGLRLAEVAQVVGMHVIGVRRRPPRSEPGGIEWVPAHRVDEALPRSRAVVNLLPATAETHGFFDESAFKACRPGTIFINLGRASTVDHDALLDALDQGPLAGAALDVQPRKPPALDDPLRHHPRILLTPKSAVFSHTYMDEAVAFFVDNLRRFLAGQPLNGAVTPTHGGTHAPH</sequence>
<comment type="similarity">
    <text evidence="1 4">Belongs to the D-isomer specific 2-hydroxyacid dehydrogenase family.</text>
</comment>
<feature type="domain" description="D-isomer specific 2-hydroxyacid dehydrogenase NAD-binding" evidence="6">
    <location>
        <begin position="111"/>
        <end position="286"/>
    </location>
</feature>
<dbReference type="PANTHER" id="PTHR43333">
    <property type="entry name" value="2-HACID_DH_C DOMAIN-CONTAINING PROTEIN"/>
    <property type="match status" value="1"/>
</dbReference>
<dbReference type="InterPro" id="IPR006139">
    <property type="entry name" value="D-isomer_2_OHA_DH_cat_dom"/>
</dbReference>
<dbReference type="OrthoDB" id="4324715at2"/>
<dbReference type="Proteomes" id="UP000053429">
    <property type="component" value="Unassembled WGS sequence"/>
</dbReference>
<dbReference type="Pfam" id="PF02826">
    <property type="entry name" value="2-Hacid_dh_C"/>
    <property type="match status" value="1"/>
</dbReference>
<dbReference type="GO" id="GO:0016616">
    <property type="term" value="F:oxidoreductase activity, acting on the CH-OH group of donors, NAD or NADP as acceptor"/>
    <property type="evidence" value="ECO:0007669"/>
    <property type="project" value="InterPro"/>
</dbReference>
<evidence type="ECO:0000259" key="5">
    <source>
        <dbReference type="Pfam" id="PF00389"/>
    </source>
</evidence>
<evidence type="ECO:0000256" key="2">
    <source>
        <dbReference type="ARBA" id="ARBA00023002"/>
    </source>
</evidence>
<dbReference type="CDD" id="cd05300">
    <property type="entry name" value="2-Hacid_dh_1"/>
    <property type="match status" value="1"/>
</dbReference>
<feature type="domain" description="D-isomer specific 2-hydroxyacid dehydrogenase catalytic" evidence="5">
    <location>
        <begin position="44"/>
        <end position="320"/>
    </location>
</feature>
<dbReference type="EMBL" id="LMWY01000049">
    <property type="protein sequence ID" value="KUN95321.1"/>
    <property type="molecule type" value="Genomic_DNA"/>
</dbReference>
<protein>
    <submittedName>
        <fullName evidence="7">Hydroxyacid dehydrogenase</fullName>
    </submittedName>
</protein>
<keyword evidence="3" id="KW-0520">NAD</keyword>
<proteinExistence type="inferred from homology"/>
<comment type="caution">
    <text evidence="7">The sequence shown here is derived from an EMBL/GenBank/DDBJ whole genome shotgun (WGS) entry which is preliminary data.</text>
</comment>
<dbReference type="GO" id="GO:0051287">
    <property type="term" value="F:NAD binding"/>
    <property type="evidence" value="ECO:0007669"/>
    <property type="project" value="InterPro"/>
</dbReference>
<dbReference type="STRING" id="661399.AQJ67_35540"/>